<dbReference type="PANTHER" id="PTHR39420:SF2">
    <property type="entry name" value="HYDROLASE"/>
    <property type="match status" value="1"/>
</dbReference>
<dbReference type="NCBIfam" id="TIGR03624">
    <property type="entry name" value="putative hydrolase"/>
    <property type="match status" value="1"/>
</dbReference>
<dbReference type="Proteomes" id="UP000824504">
    <property type="component" value="Chromosome"/>
</dbReference>
<keyword evidence="1" id="KW-0482">Metalloprotease</keyword>
<gene>
    <name evidence="1" type="ORF">KDB89_06000</name>
</gene>
<keyword evidence="1" id="KW-0378">Hydrolase</keyword>
<organism evidence="1 2">
    <name type="scientific">Tessaracoccus palaemonis</name>
    <dbReference type="NCBI Taxonomy" id="2829499"/>
    <lineage>
        <taxon>Bacteria</taxon>
        <taxon>Bacillati</taxon>
        <taxon>Actinomycetota</taxon>
        <taxon>Actinomycetes</taxon>
        <taxon>Propionibacteriales</taxon>
        <taxon>Propionibacteriaceae</taxon>
        <taxon>Tessaracoccus</taxon>
    </lineage>
</organism>
<evidence type="ECO:0000313" key="2">
    <source>
        <dbReference type="Proteomes" id="UP000824504"/>
    </source>
</evidence>
<evidence type="ECO:0000313" key="1">
    <source>
        <dbReference type="EMBL" id="QXT64004.1"/>
    </source>
</evidence>
<dbReference type="Pfam" id="PF10103">
    <property type="entry name" value="Zincin_2"/>
    <property type="match status" value="1"/>
</dbReference>
<dbReference type="RefSeq" id="WP_219083929.1">
    <property type="nucleotide sequence ID" value="NZ_CP079216.1"/>
</dbReference>
<protein>
    <submittedName>
        <fullName evidence="1">Zinc-dependent metalloprotease</fullName>
    </submittedName>
</protein>
<keyword evidence="1" id="KW-0645">Protease</keyword>
<dbReference type="InterPro" id="IPR018766">
    <property type="entry name" value="Zinicin_2"/>
</dbReference>
<dbReference type="GO" id="GO:0008237">
    <property type="term" value="F:metallopeptidase activity"/>
    <property type="evidence" value="ECO:0007669"/>
    <property type="project" value="UniProtKB-KW"/>
</dbReference>
<dbReference type="PANTHER" id="PTHR39420">
    <property type="match status" value="1"/>
</dbReference>
<accession>A0ABX8SS49</accession>
<name>A0ABX8SS49_9ACTN</name>
<sequence length="439" mass="47771">MSSNNPFGPFDFEQLRKMLEQLGLGDADQLNLEDLMAQVSRMSQSGLMFGMTNADKDPEAAWRTTLTAAKAIVAEGGDPALRADELSAVVDAERLAQSWLTPVTSFAETGRPARATTRSGWLDETGEGWRATIEPIIDGLADALERGTALEGDDELAPMAHMMAPMLRTSASLIYRDRLKRELAAVAGDILTGTELGFNLLGTSDVLLVPANVAELTRDLDAPATDVVLYLLLREAARQRLFHAVGWLSPQLSALLAHFSREITIDFDAIASQFRPEEMTGLSLEDVVKVGESVKGSFFRPTRTPAQVEILERLEVLLALVEGWVDHVVAQAAGPWMPHAAQLEEVMGRRRASASPVNTVFAELLGLDLRPRLVRDAKNLWAAVQHSRGQEERDAVWGHPDLLPTSSDLGDPLAFAAGGLQDGPVEDDLDAELRRLLGE</sequence>
<dbReference type="EMBL" id="CP079216">
    <property type="protein sequence ID" value="QXT64004.1"/>
    <property type="molecule type" value="Genomic_DNA"/>
</dbReference>
<proteinExistence type="predicted"/>
<keyword evidence="2" id="KW-1185">Reference proteome</keyword>
<reference evidence="1 2" key="1">
    <citation type="submission" date="2021-07" db="EMBL/GenBank/DDBJ databases">
        <title>complete genome sequencing of Tessaracoccus sp.J1M15.</title>
        <authorList>
            <person name="Bae J.-W."/>
            <person name="Kim D.-y."/>
        </authorList>
    </citation>
    <scope>NUCLEOTIDE SEQUENCE [LARGE SCALE GENOMIC DNA]</scope>
    <source>
        <strain evidence="1 2">J1M15</strain>
    </source>
</reference>